<feature type="region of interest" description="Disordered" evidence="1">
    <location>
        <begin position="205"/>
        <end position="231"/>
    </location>
</feature>
<evidence type="ECO:0000256" key="1">
    <source>
        <dbReference type="SAM" id="MobiDB-lite"/>
    </source>
</evidence>
<accession>A0A108U9W8</accession>
<dbReference type="RefSeq" id="WP_036110776.1">
    <property type="nucleotide sequence ID" value="NZ_JAJA02000001.1"/>
</dbReference>
<keyword evidence="2" id="KW-1133">Transmembrane helix</keyword>
<feature type="transmembrane region" description="Helical" evidence="2">
    <location>
        <begin position="353"/>
        <end position="373"/>
    </location>
</feature>
<dbReference type="Proteomes" id="UP000023435">
    <property type="component" value="Unassembled WGS sequence"/>
</dbReference>
<feature type="transmembrane region" description="Helical" evidence="2">
    <location>
        <begin position="319"/>
        <end position="341"/>
    </location>
</feature>
<proteinExistence type="predicted"/>
<keyword evidence="2" id="KW-0812">Transmembrane</keyword>
<keyword evidence="4" id="KW-1185">Reference proteome</keyword>
<keyword evidence="2" id="KW-0472">Membrane</keyword>
<evidence type="ECO:0000313" key="3">
    <source>
        <dbReference type="EMBL" id="KWS05216.1"/>
    </source>
</evidence>
<evidence type="ECO:0000256" key="2">
    <source>
        <dbReference type="SAM" id="Phobius"/>
    </source>
</evidence>
<dbReference type="OrthoDB" id="5976222at2"/>
<feature type="compositionally biased region" description="Low complexity" evidence="1">
    <location>
        <begin position="210"/>
        <end position="231"/>
    </location>
</feature>
<evidence type="ECO:0000313" key="4">
    <source>
        <dbReference type="Proteomes" id="UP000023435"/>
    </source>
</evidence>
<comment type="caution">
    <text evidence="3">The sequence shown here is derived from an EMBL/GenBank/DDBJ whole genome shotgun (WGS) entry which is preliminary data.</text>
</comment>
<name>A0A108U9W8_9GAMM</name>
<protein>
    <submittedName>
        <fullName evidence="3">Uncharacterized protein</fullName>
    </submittedName>
</protein>
<gene>
    <name evidence="3" type="ORF">AZ78_2767</name>
</gene>
<dbReference type="AlphaFoldDB" id="A0A108U9W8"/>
<reference evidence="3 4" key="1">
    <citation type="journal article" date="2014" name="Genome Announc.">
        <title>Draft Genome Sequence of Lysobacter capsici AZ78, a Bacterium Antagonistic to Plant-Pathogenic Oomycetes.</title>
        <authorList>
            <person name="Puopolo G."/>
            <person name="Sonego P."/>
            <person name="Engelen K."/>
            <person name="Pertot I."/>
        </authorList>
    </citation>
    <scope>NUCLEOTIDE SEQUENCE [LARGE SCALE GENOMIC DNA]</scope>
    <source>
        <strain evidence="3 4">AZ78</strain>
    </source>
</reference>
<organism evidence="3 4">
    <name type="scientific">Lysobacter capsici AZ78</name>
    <dbReference type="NCBI Taxonomy" id="1444315"/>
    <lineage>
        <taxon>Bacteria</taxon>
        <taxon>Pseudomonadati</taxon>
        <taxon>Pseudomonadota</taxon>
        <taxon>Gammaproteobacteria</taxon>
        <taxon>Lysobacterales</taxon>
        <taxon>Lysobacteraceae</taxon>
        <taxon>Lysobacter</taxon>
    </lineage>
</organism>
<feature type="region of interest" description="Disordered" evidence="1">
    <location>
        <begin position="1"/>
        <end position="93"/>
    </location>
</feature>
<dbReference type="EMBL" id="JAJA02000001">
    <property type="protein sequence ID" value="KWS05216.1"/>
    <property type="molecule type" value="Genomic_DNA"/>
</dbReference>
<feature type="compositionally biased region" description="Polar residues" evidence="1">
    <location>
        <begin position="74"/>
        <end position="91"/>
    </location>
</feature>
<sequence length="379" mass="38890">MPDITLPGFEGGPQDPGKPLDPNAPNPQPGNHNSAGDPGAANGGGLFNNGTTPGATGDLLRDLANPNSRMLPGQSAQNSNAPFNTSPTQYPAPTLSERALNNAAQFASLDRPTNFNAVPAAMANASSASVQGNALPNAAVLPNGASNGALANAAASNATASNVAAPSLTLVANNTPNAVPAAPMAAAMNQDALIAQQNVLARLANPQHANPPGASGATAAPPPSETSATLPSIQTNTLNNDARNQPLNLNDRIAQQRGDGLPNNQIYTGESMQRRPLRRGGRVDNASLTQWLSAFGRGGVHRPTHEHQPSLEVVRALQWLFWVLTVAAYVCLAMAVVLLLPDGSLITERASPGGSGVALLLGVAVAAGAWWLGRRLNRR</sequence>